<comment type="function">
    <text evidence="1">May be involved in transcriptional regulation.</text>
</comment>
<feature type="compositionally biased region" description="Basic and acidic residues" evidence="13">
    <location>
        <begin position="389"/>
        <end position="398"/>
    </location>
</feature>
<keyword evidence="11" id="KW-0539">Nucleus</keyword>
<feature type="region of interest" description="Disordered" evidence="13">
    <location>
        <begin position="110"/>
        <end position="131"/>
    </location>
</feature>
<dbReference type="SMART" id="SM00355">
    <property type="entry name" value="ZnF_C2H2"/>
    <property type="match status" value="3"/>
</dbReference>
<dbReference type="Gene3D" id="3.30.160.60">
    <property type="entry name" value="Classic Zinc Finger"/>
    <property type="match status" value="3"/>
</dbReference>
<evidence type="ECO:0000259" key="14">
    <source>
        <dbReference type="PROSITE" id="PS50157"/>
    </source>
</evidence>
<protein>
    <recommendedName>
        <fullName evidence="14">C2H2-type domain-containing protein</fullName>
    </recommendedName>
</protein>
<feature type="domain" description="C2H2-type" evidence="14">
    <location>
        <begin position="335"/>
        <end position="362"/>
    </location>
</feature>
<evidence type="ECO:0000256" key="1">
    <source>
        <dbReference type="ARBA" id="ARBA00003767"/>
    </source>
</evidence>
<evidence type="ECO:0000313" key="15">
    <source>
        <dbReference type="EMBL" id="RMX38502.1"/>
    </source>
</evidence>
<dbReference type="EMBL" id="RCHS01003995">
    <property type="protein sequence ID" value="RMX38502.1"/>
    <property type="molecule type" value="Genomic_DNA"/>
</dbReference>
<sequence>MMITMTEALDSLAQVATDQLFGFDTASLLTPQLARQVPQLSAEEFSFVHAGMDEPTNIFGEPVDFHDTSVPGDLDLDYTVPDVKQEGANQSVKACQQRLAHFKVPSLHDVISGPTGSTPPPSGHASPYSSPAHNLWIPDRTVLTPLISQAGTTPWSTFFSDTKLPMSQEVSSAPNKVQTPTPQELPQEQVAVSAANNPQTNFYQRPIQQPVNSNSPMFMQATATLNMKWPILSGPSPFPTTMSPDHSAMMDKLLLHTTTPSDFLTTPPKPVQRGRPAKAGSAILKAKRNNPADGRSRTPPSERPYACPVDTCPRRFSRSDELTRHMRTHTGQKPFQCRICMRNFSRSDHLTTHIRTHTGEKPFACDTCGRRFARSDERRRHMKIHLREQAKKEEEARKAMAQSNGTVSPIQSRSPQSTPSPLQVPVTSVNSF</sequence>
<dbReference type="OMA" id="SFVHAGM"/>
<comment type="subcellular location">
    <subcellularLocation>
        <location evidence="2">Nucleus</location>
    </subcellularLocation>
</comment>
<comment type="similarity">
    <text evidence="3">Belongs to the EGR C2H2-type zinc-finger protein family.</text>
</comment>
<evidence type="ECO:0000256" key="2">
    <source>
        <dbReference type="ARBA" id="ARBA00004123"/>
    </source>
</evidence>
<dbReference type="OrthoDB" id="5967292at2759"/>
<comment type="caution">
    <text evidence="15">The sequence shown here is derived from an EMBL/GenBank/DDBJ whole genome shotgun (WGS) entry which is preliminary data.</text>
</comment>
<evidence type="ECO:0000256" key="13">
    <source>
        <dbReference type="SAM" id="MobiDB-lite"/>
    </source>
</evidence>
<dbReference type="GO" id="GO:0008270">
    <property type="term" value="F:zinc ion binding"/>
    <property type="evidence" value="ECO:0007669"/>
    <property type="project" value="UniProtKB-KW"/>
</dbReference>
<accession>A0A3M6TAS7</accession>
<evidence type="ECO:0000256" key="8">
    <source>
        <dbReference type="ARBA" id="ARBA00023015"/>
    </source>
</evidence>
<feature type="domain" description="C2H2-type" evidence="14">
    <location>
        <begin position="305"/>
        <end position="334"/>
    </location>
</feature>
<evidence type="ECO:0000256" key="3">
    <source>
        <dbReference type="ARBA" id="ARBA00005682"/>
    </source>
</evidence>
<organism evidence="15 16">
    <name type="scientific">Pocillopora damicornis</name>
    <name type="common">Cauliflower coral</name>
    <name type="synonym">Millepora damicornis</name>
    <dbReference type="NCBI Taxonomy" id="46731"/>
    <lineage>
        <taxon>Eukaryota</taxon>
        <taxon>Metazoa</taxon>
        <taxon>Cnidaria</taxon>
        <taxon>Anthozoa</taxon>
        <taxon>Hexacorallia</taxon>
        <taxon>Scleractinia</taxon>
        <taxon>Astrocoeniina</taxon>
        <taxon>Pocilloporidae</taxon>
        <taxon>Pocillopora</taxon>
    </lineage>
</organism>
<dbReference type="FunFam" id="3.30.160.60:FF:000324">
    <property type="entry name" value="Early growth response protein 4"/>
    <property type="match status" value="1"/>
</dbReference>
<evidence type="ECO:0000256" key="11">
    <source>
        <dbReference type="ARBA" id="ARBA00023242"/>
    </source>
</evidence>
<feature type="compositionally biased region" description="Polar residues" evidence="13">
    <location>
        <begin position="403"/>
        <end position="432"/>
    </location>
</feature>
<feature type="region of interest" description="Disordered" evidence="13">
    <location>
        <begin position="262"/>
        <end position="310"/>
    </location>
</feature>
<dbReference type="SUPFAM" id="SSF57667">
    <property type="entry name" value="beta-beta-alpha zinc fingers"/>
    <property type="match status" value="2"/>
</dbReference>
<dbReference type="FunFam" id="3.30.160.60:FF:000419">
    <property type="entry name" value="Early growth response protein 4"/>
    <property type="match status" value="1"/>
</dbReference>
<keyword evidence="7" id="KW-0862">Zinc</keyword>
<dbReference type="Proteomes" id="UP000275408">
    <property type="component" value="Unassembled WGS sequence"/>
</dbReference>
<dbReference type="PANTHER" id="PTHR23235:SF60">
    <property type="entry name" value="STRIPE, ISOFORM D"/>
    <property type="match status" value="1"/>
</dbReference>
<keyword evidence="5" id="KW-0677">Repeat</keyword>
<dbReference type="GO" id="GO:0000981">
    <property type="term" value="F:DNA-binding transcription factor activity, RNA polymerase II-specific"/>
    <property type="evidence" value="ECO:0007669"/>
    <property type="project" value="TreeGrafter"/>
</dbReference>
<dbReference type="PANTHER" id="PTHR23235">
    <property type="entry name" value="KRUEPPEL-LIKE TRANSCRIPTION FACTOR"/>
    <property type="match status" value="1"/>
</dbReference>
<dbReference type="GO" id="GO:0005634">
    <property type="term" value="C:nucleus"/>
    <property type="evidence" value="ECO:0007669"/>
    <property type="project" value="UniProtKB-SubCell"/>
</dbReference>
<keyword evidence="8" id="KW-0805">Transcription regulation</keyword>
<evidence type="ECO:0000256" key="7">
    <source>
        <dbReference type="ARBA" id="ARBA00022833"/>
    </source>
</evidence>
<evidence type="ECO:0000256" key="4">
    <source>
        <dbReference type="ARBA" id="ARBA00022723"/>
    </source>
</evidence>
<name>A0A3M6TAS7_POCDA</name>
<dbReference type="InterPro" id="IPR013087">
    <property type="entry name" value="Znf_C2H2_type"/>
</dbReference>
<evidence type="ECO:0000256" key="10">
    <source>
        <dbReference type="ARBA" id="ARBA00023163"/>
    </source>
</evidence>
<keyword evidence="10" id="KW-0804">Transcription</keyword>
<feature type="region of interest" description="Disordered" evidence="13">
    <location>
        <begin position="389"/>
        <end position="432"/>
    </location>
</feature>
<dbReference type="FunFam" id="3.30.160.60:FF:000097">
    <property type="entry name" value="Zinc finger protein"/>
    <property type="match status" value="1"/>
</dbReference>
<feature type="domain" description="C2H2-type" evidence="14">
    <location>
        <begin position="363"/>
        <end position="390"/>
    </location>
</feature>
<evidence type="ECO:0000256" key="12">
    <source>
        <dbReference type="PROSITE-ProRule" id="PRU00042"/>
    </source>
</evidence>
<keyword evidence="16" id="KW-1185">Reference proteome</keyword>
<evidence type="ECO:0000256" key="9">
    <source>
        <dbReference type="ARBA" id="ARBA00023125"/>
    </source>
</evidence>
<dbReference type="InterPro" id="IPR036236">
    <property type="entry name" value="Znf_C2H2_sf"/>
</dbReference>
<keyword evidence="4" id="KW-0479">Metal-binding</keyword>
<dbReference type="STRING" id="46731.A0A3M6TAS7"/>
<dbReference type="Pfam" id="PF00096">
    <property type="entry name" value="zf-C2H2"/>
    <property type="match status" value="3"/>
</dbReference>
<reference evidence="15 16" key="1">
    <citation type="journal article" date="2018" name="Sci. Rep.">
        <title>Comparative analysis of the Pocillopora damicornis genome highlights role of immune system in coral evolution.</title>
        <authorList>
            <person name="Cunning R."/>
            <person name="Bay R.A."/>
            <person name="Gillette P."/>
            <person name="Baker A.C."/>
            <person name="Traylor-Knowles N."/>
        </authorList>
    </citation>
    <scope>NUCLEOTIDE SEQUENCE [LARGE SCALE GENOMIC DNA]</scope>
    <source>
        <strain evidence="15">RSMAS</strain>
        <tissue evidence="15">Whole animal</tissue>
    </source>
</reference>
<evidence type="ECO:0000313" key="16">
    <source>
        <dbReference type="Proteomes" id="UP000275408"/>
    </source>
</evidence>
<keyword evidence="6 12" id="KW-0863">Zinc-finger</keyword>
<dbReference type="PROSITE" id="PS00028">
    <property type="entry name" value="ZINC_FINGER_C2H2_1"/>
    <property type="match status" value="3"/>
</dbReference>
<dbReference type="GO" id="GO:0000978">
    <property type="term" value="F:RNA polymerase II cis-regulatory region sequence-specific DNA binding"/>
    <property type="evidence" value="ECO:0007669"/>
    <property type="project" value="TreeGrafter"/>
</dbReference>
<dbReference type="PROSITE" id="PS50157">
    <property type="entry name" value="ZINC_FINGER_C2H2_2"/>
    <property type="match status" value="3"/>
</dbReference>
<evidence type="ECO:0000256" key="6">
    <source>
        <dbReference type="ARBA" id="ARBA00022771"/>
    </source>
</evidence>
<proteinExistence type="inferred from homology"/>
<keyword evidence="9" id="KW-0238">DNA-binding</keyword>
<dbReference type="AlphaFoldDB" id="A0A3M6TAS7"/>
<gene>
    <name evidence="15" type="ORF">pdam_00015221</name>
</gene>
<evidence type="ECO:0000256" key="5">
    <source>
        <dbReference type="ARBA" id="ARBA00022737"/>
    </source>
</evidence>